<name>A0A0P0WTY2_ORYSJ</name>
<keyword evidence="2" id="KW-1185">Reference proteome</keyword>
<gene>
    <name evidence="1" type="ordered locus">Os06g0207783</name>
    <name evidence="1" type="ORF">OSNPB_060207783</name>
</gene>
<protein>
    <submittedName>
        <fullName evidence="1">Os06g0207783 protein</fullName>
    </submittedName>
</protein>
<reference evidence="2" key="1">
    <citation type="journal article" date="2005" name="Nature">
        <title>The map-based sequence of the rice genome.</title>
        <authorList>
            <consortium name="International rice genome sequencing project (IRGSP)"/>
            <person name="Matsumoto T."/>
            <person name="Wu J."/>
            <person name="Kanamori H."/>
            <person name="Katayose Y."/>
            <person name="Fujisawa M."/>
            <person name="Namiki N."/>
            <person name="Mizuno H."/>
            <person name="Yamamoto K."/>
            <person name="Antonio B.A."/>
            <person name="Baba T."/>
            <person name="Sakata K."/>
            <person name="Nagamura Y."/>
            <person name="Aoki H."/>
            <person name="Arikawa K."/>
            <person name="Arita K."/>
            <person name="Bito T."/>
            <person name="Chiden Y."/>
            <person name="Fujitsuka N."/>
            <person name="Fukunaka R."/>
            <person name="Hamada M."/>
            <person name="Harada C."/>
            <person name="Hayashi A."/>
            <person name="Hijishita S."/>
            <person name="Honda M."/>
            <person name="Hosokawa S."/>
            <person name="Ichikawa Y."/>
            <person name="Idonuma A."/>
            <person name="Iijima M."/>
            <person name="Ikeda M."/>
            <person name="Ikeno M."/>
            <person name="Ito K."/>
            <person name="Ito S."/>
            <person name="Ito T."/>
            <person name="Ito Y."/>
            <person name="Ito Y."/>
            <person name="Iwabuchi A."/>
            <person name="Kamiya K."/>
            <person name="Karasawa W."/>
            <person name="Kurita K."/>
            <person name="Katagiri S."/>
            <person name="Kikuta A."/>
            <person name="Kobayashi H."/>
            <person name="Kobayashi N."/>
            <person name="Machita K."/>
            <person name="Maehara T."/>
            <person name="Masukawa M."/>
            <person name="Mizubayashi T."/>
            <person name="Mukai Y."/>
            <person name="Nagasaki H."/>
            <person name="Nagata Y."/>
            <person name="Naito S."/>
            <person name="Nakashima M."/>
            <person name="Nakama Y."/>
            <person name="Nakamichi Y."/>
            <person name="Nakamura M."/>
            <person name="Meguro A."/>
            <person name="Negishi M."/>
            <person name="Ohta I."/>
            <person name="Ohta T."/>
            <person name="Okamoto M."/>
            <person name="Ono N."/>
            <person name="Saji S."/>
            <person name="Sakaguchi M."/>
            <person name="Sakai K."/>
            <person name="Shibata M."/>
            <person name="Shimokawa T."/>
            <person name="Song J."/>
            <person name="Takazaki Y."/>
            <person name="Terasawa K."/>
            <person name="Tsugane M."/>
            <person name="Tsuji K."/>
            <person name="Ueda S."/>
            <person name="Waki K."/>
            <person name="Yamagata H."/>
            <person name="Yamamoto M."/>
            <person name="Yamamoto S."/>
            <person name="Yamane H."/>
            <person name="Yoshiki S."/>
            <person name="Yoshihara R."/>
            <person name="Yukawa K."/>
            <person name="Zhong H."/>
            <person name="Yano M."/>
            <person name="Yuan Q."/>
            <person name="Ouyang S."/>
            <person name="Liu J."/>
            <person name="Jones K.M."/>
            <person name="Gansberger K."/>
            <person name="Moffat K."/>
            <person name="Hill J."/>
            <person name="Bera J."/>
            <person name="Fadrosh D."/>
            <person name="Jin S."/>
            <person name="Johri S."/>
            <person name="Kim M."/>
            <person name="Overton L."/>
            <person name="Reardon M."/>
            <person name="Tsitrin T."/>
            <person name="Vuong H."/>
            <person name="Weaver B."/>
            <person name="Ciecko A."/>
            <person name="Tallon L."/>
            <person name="Jackson J."/>
            <person name="Pai G."/>
            <person name="Aken S.V."/>
            <person name="Utterback T."/>
            <person name="Reidmuller S."/>
            <person name="Feldblyum T."/>
            <person name="Hsiao J."/>
            <person name="Zismann V."/>
            <person name="Iobst S."/>
            <person name="de Vazeille A.R."/>
            <person name="Buell C.R."/>
            <person name="Ying K."/>
            <person name="Li Y."/>
            <person name="Lu T."/>
            <person name="Huang Y."/>
            <person name="Zhao Q."/>
            <person name="Feng Q."/>
            <person name="Zhang L."/>
            <person name="Zhu J."/>
            <person name="Weng Q."/>
            <person name="Mu J."/>
            <person name="Lu Y."/>
            <person name="Fan D."/>
            <person name="Liu Y."/>
            <person name="Guan J."/>
            <person name="Zhang Y."/>
            <person name="Yu S."/>
            <person name="Liu X."/>
            <person name="Zhang Y."/>
            <person name="Hong G."/>
            <person name="Han B."/>
            <person name="Choisne N."/>
            <person name="Demange N."/>
            <person name="Orjeda G."/>
            <person name="Samain S."/>
            <person name="Cattolico L."/>
            <person name="Pelletier E."/>
            <person name="Couloux A."/>
            <person name="Segurens B."/>
            <person name="Wincker P."/>
            <person name="D'Hont A."/>
            <person name="Scarpelli C."/>
            <person name="Weissenbach J."/>
            <person name="Salanoubat M."/>
            <person name="Quetier F."/>
            <person name="Yu Y."/>
            <person name="Kim H.R."/>
            <person name="Rambo T."/>
            <person name="Currie J."/>
            <person name="Collura K."/>
            <person name="Luo M."/>
            <person name="Yang T."/>
            <person name="Ammiraju J.S.S."/>
            <person name="Engler F."/>
            <person name="Soderlund C."/>
            <person name="Wing R.A."/>
            <person name="Palmer L.E."/>
            <person name="de la Bastide M."/>
            <person name="Spiegel L."/>
            <person name="Nascimento L."/>
            <person name="Zutavern T."/>
            <person name="O'Shaughnessy A."/>
            <person name="Dike S."/>
            <person name="Dedhia N."/>
            <person name="Preston R."/>
            <person name="Balija V."/>
            <person name="McCombie W.R."/>
            <person name="Chow T."/>
            <person name="Chen H."/>
            <person name="Chung M."/>
            <person name="Chen C."/>
            <person name="Shaw J."/>
            <person name="Wu H."/>
            <person name="Hsiao K."/>
            <person name="Chao Y."/>
            <person name="Chu M."/>
            <person name="Cheng C."/>
            <person name="Hour A."/>
            <person name="Lee P."/>
            <person name="Lin S."/>
            <person name="Lin Y."/>
            <person name="Liou J."/>
            <person name="Liu S."/>
            <person name="Hsing Y."/>
            <person name="Raghuvanshi S."/>
            <person name="Mohanty A."/>
            <person name="Bharti A.K."/>
            <person name="Gaur A."/>
            <person name="Gupta V."/>
            <person name="Kumar D."/>
            <person name="Ravi V."/>
            <person name="Vij S."/>
            <person name="Kapur A."/>
            <person name="Khurana P."/>
            <person name="Khurana P."/>
            <person name="Khurana J.P."/>
            <person name="Tyagi A.K."/>
            <person name="Gaikwad K."/>
            <person name="Singh A."/>
            <person name="Dalal V."/>
            <person name="Srivastava S."/>
            <person name="Dixit A."/>
            <person name="Pal A.K."/>
            <person name="Ghazi I.A."/>
            <person name="Yadav M."/>
            <person name="Pandit A."/>
            <person name="Bhargava A."/>
            <person name="Sureshbabu K."/>
            <person name="Batra K."/>
            <person name="Sharma T.R."/>
            <person name="Mohapatra T."/>
            <person name="Singh N.K."/>
            <person name="Messing J."/>
            <person name="Nelson A.B."/>
            <person name="Fuks G."/>
            <person name="Kavchok S."/>
            <person name="Keizer G."/>
            <person name="Linton E."/>
            <person name="Llaca V."/>
            <person name="Song R."/>
            <person name="Tanyolac B."/>
            <person name="Young S."/>
            <person name="Ho-Il K."/>
            <person name="Hahn J.H."/>
            <person name="Sangsakoo G."/>
            <person name="Vanavichit A."/>
            <person name="de Mattos Luiz.A.T."/>
            <person name="Zimmer P.D."/>
            <person name="Malone G."/>
            <person name="Dellagostin O."/>
            <person name="de Oliveira A.C."/>
            <person name="Bevan M."/>
            <person name="Bancroft I."/>
            <person name="Minx P."/>
            <person name="Cordum H."/>
            <person name="Wilson R."/>
            <person name="Cheng Z."/>
            <person name="Jin W."/>
            <person name="Jiang J."/>
            <person name="Leong S.A."/>
            <person name="Iwama H."/>
            <person name="Gojobori T."/>
            <person name="Itoh T."/>
            <person name="Niimura Y."/>
            <person name="Fujii Y."/>
            <person name="Habara T."/>
            <person name="Sakai H."/>
            <person name="Sato Y."/>
            <person name="Wilson G."/>
            <person name="Kumar K."/>
            <person name="McCouch S."/>
            <person name="Juretic N."/>
            <person name="Hoen D."/>
            <person name="Wright S."/>
            <person name="Bruskiewich R."/>
            <person name="Bureau T."/>
            <person name="Miyao A."/>
            <person name="Hirochika H."/>
            <person name="Nishikawa T."/>
            <person name="Kadowaki K."/>
            <person name="Sugiura M."/>
            <person name="Burr B."/>
            <person name="Sasaki T."/>
        </authorList>
    </citation>
    <scope>NUCLEOTIDE SEQUENCE [LARGE SCALE GENOMIC DNA]</scope>
    <source>
        <strain evidence="2">cv. Nipponbare</strain>
    </source>
</reference>
<reference evidence="1 2" key="3">
    <citation type="journal article" date="2013" name="Rice">
        <title>Improvement of the Oryza sativa Nipponbare reference genome using next generation sequence and optical map data.</title>
        <authorList>
            <person name="Kawahara Y."/>
            <person name="de la Bastide M."/>
            <person name="Hamilton J.P."/>
            <person name="Kanamori H."/>
            <person name="McCombie W.R."/>
            <person name="Ouyang S."/>
            <person name="Schwartz D.C."/>
            <person name="Tanaka T."/>
            <person name="Wu J."/>
            <person name="Zhou S."/>
            <person name="Childs K.L."/>
            <person name="Davidson R.M."/>
            <person name="Lin H."/>
            <person name="Quesada-Ocampo L."/>
            <person name="Vaillancourt B."/>
            <person name="Sakai H."/>
            <person name="Lee S.S."/>
            <person name="Kim J."/>
            <person name="Numa H."/>
            <person name="Itoh T."/>
            <person name="Buell C.R."/>
            <person name="Matsumoto T."/>
        </authorList>
    </citation>
    <scope>NUCLEOTIDE SEQUENCE [LARGE SCALE GENOMIC DNA]</scope>
    <source>
        <strain evidence="2">cv. Nipponbare</strain>
    </source>
</reference>
<sequence length="70" mass="8520">MPFVFTSTRTVDTIRIITQSQRLRVHHQVFVLRNMLVIRPVTYSNFFRRNNMWFALNLWTRQLIEHVSVS</sequence>
<proteinExistence type="predicted"/>
<dbReference type="EMBL" id="AP014962">
    <property type="protein sequence ID" value="BAS96714.1"/>
    <property type="molecule type" value="Genomic_DNA"/>
</dbReference>
<dbReference type="Proteomes" id="UP000059680">
    <property type="component" value="Chromosome 6"/>
</dbReference>
<dbReference type="Gramene" id="Os06t0207783-00">
    <property type="protein sequence ID" value="Os06t0207783-00"/>
    <property type="gene ID" value="Os06g0207783"/>
</dbReference>
<dbReference type="AlphaFoldDB" id="A0A0P0WTY2"/>
<evidence type="ECO:0000313" key="1">
    <source>
        <dbReference type="EMBL" id="BAS96714.1"/>
    </source>
</evidence>
<dbReference type="InParanoid" id="A0A0P0WTY2"/>
<reference evidence="1 2" key="2">
    <citation type="journal article" date="2013" name="Plant Cell Physiol.">
        <title>Rice Annotation Project Database (RAP-DB): an integrative and interactive database for rice genomics.</title>
        <authorList>
            <person name="Sakai H."/>
            <person name="Lee S.S."/>
            <person name="Tanaka T."/>
            <person name="Numa H."/>
            <person name="Kim J."/>
            <person name="Kawahara Y."/>
            <person name="Wakimoto H."/>
            <person name="Yang C.C."/>
            <person name="Iwamoto M."/>
            <person name="Abe T."/>
            <person name="Yamada Y."/>
            <person name="Muto A."/>
            <person name="Inokuchi H."/>
            <person name="Ikemura T."/>
            <person name="Matsumoto T."/>
            <person name="Sasaki T."/>
            <person name="Itoh T."/>
        </authorList>
    </citation>
    <scope>NUCLEOTIDE SEQUENCE [LARGE SCALE GENOMIC DNA]</scope>
    <source>
        <strain evidence="2">cv. Nipponbare</strain>
    </source>
</reference>
<evidence type="ECO:0000313" key="2">
    <source>
        <dbReference type="Proteomes" id="UP000059680"/>
    </source>
</evidence>
<dbReference type="PaxDb" id="39947-A0A0P0WTY2"/>
<accession>A0A0P0WTY2</accession>
<organism evidence="1 2">
    <name type="scientific">Oryza sativa subsp. japonica</name>
    <name type="common">Rice</name>
    <dbReference type="NCBI Taxonomy" id="39947"/>
    <lineage>
        <taxon>Eukaryota</taxon>
        <taxon>Viridiplantae</taxon>
        <taxon>Streptophyta</taxon>
        <taxon>Embryophyta</taxon>
        <taxon>Tracheophyta</taxon>
        <taxon>Spermatophyta</taxon>
        <taxon>Magnoliopsida</taxon>
        <taxon>Liliopsida</taxon>
        <taxon>Poales</taxon>
        <taxon>Poaceae</taxon>
        <taxon>BOP clade</taxon>
        <taxon>Oryzoideae</taxon>
        <taxon>Oryzeae</taxon>
        <taxon>Oryzinae</taxon>
        <taxon>Oryza</taxon>
        <taxon>Oryza sativa</taxon>
    </lineage>
</organism>